<dbReference type="AlphaFoldDB" id="A0A1Y0HQR7"/>
<accession>A0A1Y0HQR7</accession>
<dbReference type="KEGG" id="suls:Sdiek1_2373"/>
<keyword evidence="1 3" id="KW-0808">Transferase</keyword>
<dbReference type="Pfam" id="PF00534">
    <property type="entry name" value="Glycos_transf_1"/>
    <property type="match status" value="2"/>
</dbReference>
<evidence type="ECO:0000256" key="1">
    <source>
        <dbReference type="ARBA" id="ARBA00022679"/>
    </source>
</evidence>
<sequence>MRIVIDLQGAQSIGSRNRGIGRYSLSLTKAIISNCANHEILVVLSGLFPDTIIPLRNELEGLLSQKNILVWDAPQNVSYIDKLNDVRRESAEYIRESFLATLNPDMVLVTSMFEGLVDDAVSSVGLIDRKIPTACILYDLIPLINSSTYLDNPDIKKWYEAKIAHLCKVDLLLSISESSRQEGIDYLGSTNEFTVNISTACEKHFRPLVINDEYELSLRARYSLKDTFIMYTGGIDHRKNIEGLIRAYSNLPQNIRDKHQLAIVCAIQENDRTRLGALAKNHGLDSHEIIFTGFVSEEDLVALYNLCRVFIFPSWHEGFGLPALEAMSCGKAVIGANTSSIPEVIGLEEALFDPKNDQAITDMLVKVLCDDDFRMMLASHGLVQAENFSWDKCAITAIKAIEHWHVQNITLEQSLFTEKGLKLAYISPLPPEKSGISDYSAELLPTLSKYYDIDVVVEQNYVSDQWIRQNCNIRSVEWFRENHSSFDRILYHFGNSFFHQHMFDLLMNIPGVVVLHDFYLSGILGNMEFNPTNNYIFSKALFKSHGYKAFKDKYGTKNIADTILQYPANLEVLQNSLGTIVHSENSKQLTKQWYGPSMSSNMTVIPLLRSSGIIIDRDLARQRLSIPKESFVICSFGFLGESKLNQRLLNAFICSKLSKEPDCYLIFVGENNNGQYGISLVEIIKKSGLKNRIKISGWVDKDTFRDYLASADIGVQLRTSSRGETSAAVLDCMNFNLPTIVNANGSMADLSRDTVWMLENEFTDRSLIEALETLWADEEKRKNLGDRGKDAIRTLHNPQECAFQYFKAIEQFYENPKSIIFNLIHQISNIKSIDEEILMLLVSNSLAKTFPAFPMQKQLFVDISEFIQQDIKSDLLHVVWNVLKELIENPPISYRIEPIYVMSNNFGFMYARQYTSNKILNIPNNFLLDQPIDFDKDDTLISFNTSLSDPYTSKHKYSIFEAKGVKISFALHDWLNMNNLATVSNVGNIAKESIDVKQLQNYIIEQLA</sequence>
<dbReference type="OrthoDB" id="9767517at2"/>
<dbReference type="SUPFAM" id="SSF53756">
    <property type="entry name" value="UDP-Glycosyltransferase/glycogen phosphorylase"/>
    <property type="match status" value="2"/>
</dbReference>
<dbReference type="RefSeq" id="WP_087439262.1">
    <property type="nucleotide sequence ID" value="NZ_CP021416.1"/>
</dbReference>
<keyword evidence="3" id="KW-0328">Glycosyltransferase</keyword>
<feature type="domain" description="Glycosyl transferase family 1" evidence="2">
    <location>
        <begin position="225"/>
        <end position="378"/>
    </location>
</feature>
<dbReference type="CDD" id="cd03801">
    <property type="entry name" value="GT4_PimA-like"/>
    <property type="match status" value="1"/>
</dbReference>
<keyword evidence="4" id="KW-1185">Reference proteome</keyword>
<evidence type="ECO:0000313" key="4">
    <source>
        <dbReference type="Proteomes" id="UP000196005"/>
    </source>
</evidence>
<name>A0A1Y0HQR7_9BACT</name>
<dbReference type="PANTHER" id="PTHR46401">
    <property type="entry name" value="GLYCOSYLTRANSFERASE WBBK-RELATED"/>
    <property type="match status" value="1"/>
</dbReference>
<dbReference type="Proteomes" id="UP000196005">
    <property type="component" value="Chromosome"/>
</dbReference>
<dbReference type="InterPro" id="IPR001296">
    <property type="entry name" value="Glyco_trans_1"/>
</dbReference>
<evidence type="ECO:0000259" key="2">
    <source>
        <dbReference type="Pfam" id="PF00534"/>
    </source>
</evidence>
<dbReference type="EC" id="2.4.1.250" evidence="3"/>
<gene>
    <name evidence="3" type="ORF">Sdiek1_2373</name>
</gene>
<dbReference type="PANTHER" id="PTHR46401:SF2">
    <property type="entry name" value="GLYCOSYLTRANSFERASE WBBK-RELATED"/>
    <property type="match status" value="1"/>
</dbReference>
<organism evidence="3 4">
    <name type="scientific">Sulfurospirillum diekertiae</name>
    <dbReference type="NCBI Taxonomy" id="1854492"/>
    <lineage>
        <taxon>Bacteria</taxon>
        <taxon>Pseudomonadati</taxon>
        <taxon>Campylobacterota</taxon>
        <taxon>Epsilonproteobacteria</taxon>
        <taxon>Campylobacterales</taxon>
        <taxon>Sulfurospirillaceae</taxon>
        <taxon>Sulfurospirillum</taxon>
    </lineage>
</organism>
<evidence type="ECO:0000313" key="3">
    <source>
        <dbReference type="EMBL" id="ARU49523.1"/>
    </source>
</evidence>
<reference evidence="4" key="1">
    <citation type="submission" date="2017-05" db="EMBL/GenBank/DDBJ databases">
        <title>Dechlorination kinetics govern the competition between two new strains of the genus Sulfurospirillum.</title>
        <authorList>
            <person name="Buttet G.F."/>
            <person name="Murray A.M."/>
            <person name="Goris T."/>
            <person name="Burion M."/>
            <person name="Lin B."/>
            <person name="Rolle M."/>
            <person name="Maillard J."/>
        </authorList>
    </citation>
    <scope>NUCLEOTIDE SEQUENCE [LARGE SCALE GENOMIC DNA]</scope>
    <source>
        <strain evidence="4">SL2-1</strain>
    </source>
</reference>
<protein>
    <submittedName>
        <fullName evidence="3">D-inositol 3-phosphate glycosyltransferase</fullName>
        <ecNumber evidence="3">2.4.1.250</ecNumber>
    </submittedName>
</protein>
<dbReference type="Gene3D" id="3.40.50.2000">
    <property type="entry name" value="Glycogen Phosphorylase B"/>
    <property type="match status" value="3"/>
</dbReference>
<dbReference type="CDD" id="cd03809">
    <property type="entry name" value="GT4_MtfB-like"/>
    <property type="match status" value="1"/>
</dbReference>
<dbReference type="GO" id="GO:0102710">
    <property type="term" value="F:D-inositol-3-phosphate glycosyltransferase activity"/>
    <property type="evidence" value="ECO:0007669"/>
    <property type="project" value="UniProtKB-EC"/>
</dbReference>
<dbReference type="EMBL" id="CP021416">
    <property type="protein sequence ID" value="ARU49523.1"/>
    <property type="molecule type" value="Genomic_DNA"/>
</dbReference>
<feature type="domain" description="Glycosyl transferase family 1" evidence="2">
    <location>
        <begin position="617"/>
        <end position="789"/>
    </location>
</feature>
<proteinExistence type="predicted"/>